<evidence type="ECO:0000256" key="2">
    <source>
        <dbReference type="ARBA" id="ARBA00022448"/>
    </source>
</evidence>
<dbReference type="GO" id="GO:0005524">
    <property type="term" value="F:ATP binding"/>
    <property type="evidence" value="ECO:0007669"/>
    <property type="project" value="UniProtKB-KW"/>
</dbReference>
<dbReference type="PANTHER" id="PTHR43335">
    <property type="entry name" value="ABC TRANSPORTER, ATP-BINDING PROTEIN"/>
    <property type="match status" value="1"/>
</dbReference>
<dbReference type="PROSITE" id="PS00211">
    <property type="entry name" value="ABC_TRANSPORTER_1"/>
    <property type="match status" value="1"/>
</dbReference>
<dbReference type="Proteomes" id="UP000283479">
    <property type="component" value="Unassembled WGS sequence"/>
</dbReference>
<dbReference type="GO" id="GO:0016887">
    <property type="term" value="F:ATP hydrolysis activity"/>
    <property type="evidence" value="ECO:0007669"/>
    <property type="project" value="InterPro"/>
</dbReference>
<dbReference type="InterPro" id="IPR003439">
    <property type="entry name" value="ABC_transporter-like_ATP-bd"/>
</dbReference>
<reference evidence="6 7" key="1">
    <citation type="submission" date="2018-11" db="EMBL/GenBank/DDBJ databases">
        <title>Rhodococcus spongicola sp. nov. and Rhodococcus xishaensis sp. nov. from marine sponges.</title>
        <authorList>
            <person name="Li L."/>
            <person name="Lin H.W."/>
        </authorList>
    </citation>
    <scope>NUCLEOTIDE SEQUENCE [LARGE SCALE GENOMIC DNA]</scope>
    <source>
        <strain evidence="6 7">LHW51113</strain>
    </source>
</reference>
<dbReference type="InterPro" id="IPR003593">
    <property type="entry name" value="AAA+_ATPase"/>
</dbReference>
<feature type="domain" description="ABC transporter" evidence="5">
    <location>
        <begin position="17"/>
        <end position="242"/>
    </location>
</feature>
<sequence length="320" mass="33522">MPSTRAPGTHPTSRAAIETHGLSKQFKSVRAVSNLSFSVPHGSITGLLGPNGSGKTTALRMLLGLVRPDAGTSAVLGLPFGAIADPARAVGAMLGSRGLHPNRTASSHLRVYASAIGVPDDRARQVLHRVGLTDTADRRAGTLSLGMRRRLVLATALLGDPRVLVLDEPFDGLDPAGIAWLREFLAGFTRAGRTVLISSHLLREVEPIIDRLVVVNQGVLVHQGSMEHFRARHRARLVVACSDPVRLATALAAAGITDVRHQADGKVAIAGSDTTTVGRIASSSDVTVFGAATEQTDLERVFVAMTSGQCADPGPSGVEQ</sequence>
<proteinExistence type="inferred from homology"/>
<dbReference type="PROSITE" id="PS50893">
    <property type="entry name" value="ABC_TRANSPORTER_2"/>
    <property type="match status" value="1"/>
</dbReference>
<dbReference type="PANTHER" id="PTHR43335:SF4">
    <property type="entry name" value="ABC TRANSPORTER, ATP-BINDING PROTEIN"/>
    <property type="match status" value="1"/>
</dbReference>
<dbReference type="InterPro" id="IPR017871">
    <property type="entry name" value="ABC_transporter-like_CS"/>
</dbReference>
<evidence type="ECO:0000256" key="1">
    <source>
        <dbReference type="ARBA" id="ARBA00005417"/>
    </source>
</evidence>
<organism evidence="6 7">
    <name type="scientific">Rhodococcus xishaensis</name>
    <dbReference type="NCBI Taxonomy" id="2487364"/>
    <lineage>
        <taxon>Bacteria</taxon>
        <taxon>Bacillati</taxon>
        <taxon>Actinomycetota</taxon>
        <taxon>Actinomycetes</taxon>
        <taxon>Mycobacteriales</taxon>
        <taxon>Nocardiaceae</taxon>
        <taxon>Rhodococcus</taxon>
    </lineage>
</organism>
<dbReference type="SUPFAM" id="SSF52540">
    <property type="entry name" value="P-loop containing nucleoside triphosphate hydrolases"/>
    <property type="match status" value="1"/>
</dbReference>
<comment type="caution">
    <text evidence="6">The sequence shown here is derived from an EMBL/GenBank/DDBJ whole genome shotgun (WGS) entry which is preliminary data.</text>
</comment>
<dbReference type="InterPro" id="IPR027417">
    <property type="entry name" value="P-loop_NTPase"/>
</dbReference>
<keyword evidence="4 6" id="KW-0067">ATP-binding</keyword>
<protein>
    <submittedName>
        <fullName evidence="6">ATP-binding cassette domain-containing protein</fullName>
    </submittedName>
</protein>
<name>A0A438AVL9_9NOCA</name>
<dbReference type="SMART" id="SM00382">
    <property type="entry name" value="AAA"/>
    <property type="match status" value="1"/>
</dbReference>
<accession>A0A438AVL9</accession>
<comment type="similarity">
    <text evidence="1">Belongs to the ABC transporter superfamily.</text>
</comment>
<keyword evidence="7" id="KW-1185">Reference proteome</keyword>
<evidence type="ECO:0000256" key="4">
    <source>
        <dbReference type="ARBA" id="ARBA00022840"/>
    </source>
</evidence>
<dbReference type="AlphaFoldDB" id="A0A438AVL9"/>
<dbReference type="Gene3D" id="3.40.50.300">
    <property type="entry name" value="P-loop containing nucleotide triphosphate hydrolases"/>
    <property type="match status" value="1"/>
</dbReference>
<evidence type="ECO:0000256" key="3">
    <source>
        <dbReference type="ARBA" id="ARBA00022741"/>
    </source>
</evidence>
<evidence type="ECO:0000313" key="7">
    <source>
        <dbReference type="Proteomes" id="UP000283479"/>
    </source>
</evidence>
<keyword evidence="3" id="KW-0547">Nucleotide-binding</keyword>
<keyword evidence="2" id="KW-0813">Transport</keyword>
<evidence type="ECO:0000259" key="5">
    <source>
        <dbReference type="PROSITE" id="PS50893"/>
    </source>
</evidence>
<evidence type="ECO:0000313" key="6">
    <source>
        <dbReference type="EMBL" id="RVW02771.1"/>
    </source>
</evidence>
<dbReference type="Pfam" id="PF00005">
    <property type="entry name" value="ABC_tran"/>
    <property type="match status" value="1"/>
</dbReference>
<gene>
    <name evidence="6" type="ORF">EGT50_08455</name>
</gene>
<dbReference type="OrthoDB" id="9804819at2"/>
<dbReference type="EMBL" id="RKLO01000003">
    <property type="protein sequence ID" value="RVW02771.1"/>
    <property type="molecule type" value="Genomic_DNA"/>
</dbReference>